<accession>A0A9P6NIU7</accession>
<keyword evidence="2" id="KW-1185">Reference proteome</keyword>
<comment type="caution">
    <text evidence="1">The sequence shown here is derived from an EMBL/GenBank/DDBJ whole genome shotgun (WGS) entry which is preliminary data.</text>
</comment>
<evidence type="ECO:0000313" key="1">
    <source>
        <dbReference type="EMBL" id="KAG0144919.1"/>
    </source>
</evidence>
<protein>
    <submittedName>
        <fullName evidence="1">Uncharacterized protein</fullName>
    </submittedName>
</protein>
<dbReference type="AlphaFoldDB" id="A0A9P6NIU7"/>
<sequence length="98" mass="10983">MVRAQGHPRLSAGNFGAGSSLHPPLSFNLLPHRFRLIGPDSPSPLPFHPFTSTSPLTTLPMNLCPPHFKTERFIILENLIKVTTLKKSCRRIRELENS</sequence>
<gene>
    <name evidence="1" type="ORF">CROQUDRAFT_659348</name>
</gene>
<dbReference type="EMBL" id="MU167286">
    <property type="protein sequence ID" value="KAG0144919.1"/>
    <property type="molecule type" value="Genomic_DNA"/>
</dbReference>
<organism evidence="1 2">
    <name type="scientific">Cronartium quercuum f. sp. fusiforme G11</name>
    <dbReference type="NCBI Taxonomy" id="708437"/>
    <lineage>
        <taxon>Eukaryota</taxon>
        <taxon>Fungi</taxon>
        <taxon>Dikarya</taxon>
        <taxon>Basidiomycota</taxon>
        <taxon>Pucciniomycotina</taxon>
        <taxon>Pucciniomycetes</taxon>
        <taxon>Pucciniales</taxon>
        <taxon>Coleosporiaceae</taxon>
        <taxon>Cronartium</taxon>
    </lineage>
</organism>
<name>A0A9P6NIU7_9BASI</name>
<dbReference type="Proteomes" id="UP000886653">
    <property type="component" value="Unassembled WGS sequence"/>
</dbReference>
<evidence type="ECO:0000313" key="2">
    <source>
        <dbReference type="Proteomes" id="UP000886653"/>
    </source>
</evidence>
<reference evidence="1" key="1">
    <citation type="submission" date="2013-11" db="EMBL/GenBank/DDBJ databases">
        <title>Genome sequence of the fusiform rust pathogen reveals effectors for host alternation and coevolution with pine.</title>
        <authorList>
            <consortium name="DOE Joint Genome Institute"/>
            <person name="Smith K."/>
            <person name="Pendleton A."/>
            <person name="Kubisiak T."/>
            <person name="Anderson C."/>
            <person name="Salamov A."/>
            <person name="Aerts A."/>
            <person name="Riley R."/>
            <person name="Clum A."/>
            <person name="Lindquist E."/>
            <person name="Ence D."/>
            <person name="Campbell M."/>
            <person name="Kronenberg Z."/>
            <person name="Feau N."/>
            <person name="Dhillon B."/>
            <person name="Hamelin R."/>
            <person name="Burleigh J."/>
            <person name="Smith J."/>
            <person name="Yandell M."/>
            <person name="Nelson C."/>
            <person name="Grigoriev I."/>
            <person name="Davis J."/>
        </authorList>
    </citation>
    <scope>NUCLEOTIDE SEQUENCE</scope>
    <source>
        <strain evidence="1">G11</strain>
    </source>
</reference>
<proteinExistence type="predicted"/>